<evidence type="ECO:0000313" key="1">
    <source>
        <dbReference type="EMBL" id="KUM48530.1"/>
    </source>
</evidence>
<name>A0A117NHM2_PICGL</name>
<proteinExistence type="predicted"/>
<keyword evidence="1" id="KW-0496">Mitochondrion</keyword>
<gene>
    <name evidence="1" type="ORF">ABT39_MTgene4545</name>
</gene>
<dbReference type="AlphaFoldDB" id="A0A117NHM2"/>
<reference evidence="1" key="1">
    <citation type="journal article" date="2015" name="Genome Biol. Evol.">
        <title>Organellar Genomes of White Spruce (Picea glauca): Assembly and Annotation.</title>
        <authorList>
            <person name="Jackman S.D."/>
            <person name="Warren R.L."/>
            <person name="Gibb E.A."/>
            <person name="Vandervalk B.P."/>
            <person name="Mohamadi H."/>
            <person name="Chu J."/>
            <person name="Raymond A."/>
            <person name="Pleasance S."/>
            <person name="Coope R."/>
            <person name="Wildung M.R."/>
            <person name="Ritland C.E."/>
            <person name="Bousquet J."/>
            <person name="Jones S.J."/>
            <person name="Bohlmann J."/>
            <person name="Birol I."/>
        </authorList>
    </citation>
    <scope>NUCLEOTIDE SEQUENCE [LARGE SCALE GENOMIC DNA]</scope>
    <source>
        <tissue evidence="1">Flushing bud</tissue>
    </source>
</reference>
<accession>A0A117NHM2</accession>
<geneLocation type="mitochondrion" evidence="1"/>
<comment type="caution">
    <text evidence="1">The sequence shown here is derived from an EMBL/GenBank/DDBJ whole genome shotgun (WGS) entry which is preliminary data.</text>
</comment>
<organism evidence="1">
    <name type="scientific">Picea glauca</name>
    <name type="common">White spruce</name>
    <name type="synonym">Pinus glauca</name>
    <dbReference type="NCBI Taxonomy" id="3330"/>
    <lineage>
        <taxon>Eukaryota</taxon>
        <taxon>Viridiplantae</taxon>
        <taxon>Streptophyta</taxon>
        <taxon>Embryophyta</taxon>
        <taxon>Tracheophyta</taxon>
        <taxon>Spermatophyta</taxon>
        <taxon>Pinopsida</taxon>
        <taxon>Pinidae</taxon>
        <taxon>Conifers I</taxon>
        <taxon>Pinales</taxon>
        <taxon>Pinaceae</taxon>
        <taxon>Picea</taxon>
    </lineage>
</organism>
<dbReference type="EMBL" id="LKAM01000005">
    <property type="protein sequence ID" value="KUM48530.1"/>
    <property type="molecule type" value="Genomic_DNA"/>
</dbReference>
<protein>
    <submittedName>
        <fullName evidence="1">Uncharacterized protein</fullName>
    </submittedName>
</protein>
<sequence>MFYISCLVLIRRSVVRPSRKTNQLPLAASSGQQPHHKIQFSIQESVELNLIRQLLLTCLDMLVSKQAWLNVILIVGNMGNIINPHSVADRWDLILLPLGQ</sequence>